<evidence type="ECO:0000256" key="1">
    <source>
        <dbReference type="SAM" id="MobiDB-lite"/>
    </source>
</evidence>
<proteinExistence type="predicted"/>
<dbReference type="AlphaFoldDB" id="A0A5B7D6T7"/>
<dbReference type="EMBL" id="VSRR010000553">
    <property type="protein sequence ID" value="MPC16985.1"/>
    <property type="molecule type" value="Genomic_DNA"/>
</dbReference>
<evidence type="ECO:0000313" key="3">
    <source>
        <dbReference type="Proteomes" id="UP000324222"/>
    </source>
</evidence>
<feature type="region of interest" description="Disordered" evidence="1">
    <location>
        <begin position="52"/>
        <end position="71"/>
    </location>
</feature>
<organism evidence="2 3">
    <name type="scientific">Portunus trituberculatus</name>
    <name type="common">Swimming crab</name>
    <name type="synonym">Neptunus trituberculatus</name>
    <dbReference type="NCBI Taxonomy" id="210409"/>
    <lineage>
        <taxon>Eukaryota</taxon>
        <taxon>Metazoa</taxon>
        <taxon>Ecdysozoa</taxon>
        <taxon>Arthropoda</taxon>
        <taxon>Crustacea</taxon>
        <taxon>Multicrustacea</taxon>
        <taxon>Malacostraca</taxon>
        <taxon>Eumalacostraca</taxon>
        <taxon>Eucarida</taxon>
        <taxon>Decapoda</taxon>
        <taxon>Pleocyemata</taxon>
        <taxon>Brachyura</taxon>
        <taxon>Eubrachyura</taxon>
        <taxon>Portunoidea</taxon>
        <taxon>Portunidae</taxon>
        <taxon>Portuninae</taxon>
        <taxon>Portunus</taxon>
    </lineage>
</organism>
<dbReference type="Proteomes" id="UP000324222">
    <property type="component" value="Unassembled WGS sequence"/>
</dbReference>
<accession>A0A5B7D6T7</accession>
<name>A0A5B7D6T7_PORTR</name>
<keyword evidence="3" id="KW-1185">Reference proteome</keyword>
<comment type="caution">
    <text evidence="2">The sequence shown here is derived from an EMBL/GenBank/DDBJ whole genome shotgun (WGS) entry which is preliminary data.</text>
</comment>
<feature type="region of interest" description="Disordered" evidence="1">
    <location>
        <begin position="1"/>
        <end position="36"/>
    </location>
</feature>
<sequence length="123" mass="13692">MTDEYHQRELVIPTRPRPSSRPTTPDPRFPSPAKVVNPSKLVPIRLPLPGRAAWGGQHRTPHVNSQSLPHLSAPASSYLSQLASLPPSPPQCKIDQELRCECGACRRERGRGREGRPIHGRKE</sequence>
<protein>
    <submittedName>
        <fullName evidence="2">Uncharacterized protein</fullName>
    </submittedName>
</protein>
<evidence type="ECO:0000313" key="2">
    <source>
        <dbReference type="EMBL" id="MPC16985.1"/>
    </source>
</evidence>
<gene>
    <name evidence="2" type="ORF">E2C01_009828</name>
</gene>
<reference evidence="2 3" key="1">
    <citation type="submission" date="2019-05" db="EMBL/GenBank/DDBJ databases">
        <title>Another draft genome of Portunus trituberculatus and its Hox gene families provides insights of decapod evolution.</title>
        <authorList>
            <person name="Jeong J.-H."/>
            <person name="Song I."/>
            <person name="Kim S."/>
            <person name="Choi T."/>
            <person name="Kim D."/>
            <person name="Ryu S."/>
            <person name="Kim W."/>
        </authorList>
    </citation>
    <scope>NUCLEOTIDE SEQUENCE [LARGE SCALE GENOMIC DNA]</scope>
    <source>
        <tissue evidence="2">Muscle</tissue>
    </source>
</reference>